<dbReference type="InterPro" id="IPR005174">
    <property type="entry name" value="KIB1-4_b-propeller"/>
</dbReference>
<reference evidence="2" key="1">
    <citation type="journal article" date="2019" name="Database">
        <title>The radish genome database (RadishGD): an integrated information resource for radish genomics.</title>
        <authorList>
            <person name="Yu H.J."/>
            <person name="Baek S."/>
            <person name="Lee Y.J."/>
            <person name="Cho A."/>
            <person name="Mun J.H."/>
        </authorList>
    </citation>
    <scope>NUCLEOTIDE SEQUENCE [LARGE SCALE GENOMIC DNA]</scope>
    <source>
        <strain evidence="2">cv. WK10039</strain>
    </source>
</reference>
<dbReference type="RefSeq" id="XP_018461617.1">
    <property type="nucleotide sequence ID" value="XM_018606115.1"/>
</dbReference>
<evidence type="ECO:0000313" key="2">
    <source>
        <dbReference type="Proteomes" id="UP000504610"/>
    </source>
</evidence>
<dbReference type="KEGG" id="rsz:108832648"/>
<dbReference type="InterPro" id="IPR050942">
    <property type="entry name" value="F-box_BR-signaling"/>
</dbReference>
<organism evidence="2 3">
    <name type="scientific">Raphanus sativus</name>
    <name type="common">Radish</name>
    <name type="synonym">Raphanus raphanistrum var. sativus</name>
    <dbReference type="NCBI Taxonomy" id="3726"/>
    <lineage>
        <taxon>Eukaryota</taxon>
        <taxon>Viridiplantae</taxon>
        <taxon>Streptophyta</taxon>
        <taxon>Embryophyta</taxon>
        <taxon>Tracheophyta</taxon>
        <taxon>Spermatophyta</taxon>
        <taxon>Magnoliopsida</taxon>
        <taxon>eudicotyledons</taxon>
        <taxon>Gunneridae</taxon>
        <taxon>Pentapetalae</taxon>
        <taxon>rosids</taxon>
        <taxon>malvids</taxon>
        <taxon>Brassicales</taxon>
        <taxon>Brassicaceae</taxon>
        <taxon>Brassiceae</taxon>
        <taxon>Raphanus</taxon>
    </lineage>
</organism>
<proteinExistence type="predicted"/>
<dbReference type="PANTHER" id="PTHR44259:SF93">
    <property type="entry name" value="PROTEIN, PUTATIVE (DUF295)-RELATED"/>
    <property type="match status" value="1"/>
</dbReference>
<feature type="domain" description="KIB1-4 beta-propeller" evidence="1">
    <location>
        <begin position="90"/>
        <end position="351"/>
    </location>
</feature>
<reference evidence="3 4" key="2">
    <citation type="submission" date="2025-04" db="UniProtKB">
        <authorList>
            <consortium name="RefSeq"/>
        </authorList>
    </citation>
    <scope>IDENTIFICATION</scope>
    <source>
        <tissue evidence="3 4">Leaf</tissue>
    </source>
</reference>
<sequence length="382" mass="43846">MGWNLDEFGVASWTTMSLLFNHFAELFVEEEGEEDHKTRFVFSSSPQKQTPFMILEGDEVGESSLEAEKIVMNFKLLDLRKEEIIDVTHKTFPKLLYEGSRVIGSSCGWTAFMSKHDGTVYLSNVFNLATCRVISLPSLSDPLRLRSTAIVNVSISSPPDQDDGYVVFVKFLGNDLYYCRPNWVSQWTQMDIEGYHVDLCDAIYSPRNQMLFLVITGASYLLSFDVNMKRRYTILNLRNLPKIPQSEWELLALCCKSEHMVESSCGKCFIVRRYVETYDDNETILKKTKRFMVFLLDKKVKDGEITARYTKDIGDLCIFFGTNETFCVEASKYHRLKPNSIYYIGYGLGVYHIGSGIFHHFPSYMPLNSPLCLLPLLSNPHV</sequence>
<evidence type="ECO:0000313" key="3">
    <source>
        <dbReference type="RefSeq" id="XP_018461617.1"/>
    </source>
</evidence>
<dbReference type="Pfam" id="PF03478">
    <property type="entry name" value="Beta-prop_KIB1-4"/>
    <property type="match status" value="1"/>
</dbReference>
<dbReference type="OrthoDB" id="642536at2759"/>
<accession>A0A6J0LNQ0</accession>
<name>A0A6J0LNQ0_RAPSA</name>
<dbReference type="KEGG" id="rsz:130511437"/>
<protein>
    <submittedName>
        <fullName evidence="3">Uncharacterized protein LOC108832648</fullName>
    </submittedName>
    <submittedName>
        <fullName evidence="4">Uncharacterized protein LOC130511437</fullName>
    </submittedName>
</protein>
<keyword evidence="2" id="KW-1185">Reference proteome</keyword>
<evidence type="ECO:0000259" key="1">
    <source>
        <dbReference type="Pfam" id="PF03478"/>
    </source>
</evidence>
<evidence type="ECO:0000313" key="4">
    <source>
        <dbReference type="RefSeq" id="XP_056864405.1"/>
    </source>
</evidence>
<dbReference type="RefSeq" id="XP_056864405.1">
    <property type="nucleotide sequence ID" value="XM_057008425.1"/>
</dbReference>
<dbReference type="GeneID" id="108832648"/>
<gene>
    <name evidence="3" type="primary">LOC108832648</name>
    <name evidence="4" type="synonym">LOC130511437</name>
</gene>
<dbReference type="PANTHER" id="PTHR44259">
    <property type="entry name" value="OS07G0183000 PROTEIN-RELATED"/>
    <property type="match status" value="1"/>
</dbReference>
<dbReference type="AlphaFoldDB" id="A0A6J0LNQ0"/>
<dbReference type="Proteomes" id="UP000504610">
    <property type="component" value="Chromosome 4"/>
</dbReference>